<dbReference type="PANTHER" id="PTHR30043">
    <property type="entry name" value="PHOSPHONATES TRANSPORT SYSTEM PERMEASE PROTEIN"/>
    <property type="match status" value="1"/>
</dbReference>
<dbReference type="GO" id="GO:0015416">
    <property type="term" value="F:ABC-type phosphonate transporter activity"/>
    <property type="evidence" value="ECO:0007669"/>
    <property type="project" value="InterPro"/>
</dbReference>
<evidence type="ECO:0000259" key="8">
    <source>
        <dbReference type="PROSITE" id="PS50928"/>
    </source>
</evidence>
<dbReference type="PROSITE" id="PS50928">
    <property type="entry name" value="ABC_TM1"/>
    <property type="match status" value="1"/>
</dbReference>
<evidence type="ECO:0000313" key="9">
    <source>
        <dbReference type="EMBL" id="KGF30462.1"/>
    </source>
</evidence>
<dbReference type="AlphaFoldDB" id="A0A096AIC4"/>
<evidence type="ECO:0000256" key="4">
    <source>
        <dbReference type="ARBA" id="ARBA00022692"/>
    </source>
</evidence>
<dbReference type="CDD" id="cd06261">
    <property type="entry name" value="TM_PBP2"/>
    <property type="match status" value="1"/>
</dbReference>
<keyword evidence="10" id="KW-1185">Reference proteome</keyword>
<evidence type="ECO:0000256" key="5">
    <source>
        <dbReference type="ARBA" id="ARBA00022989"/>
    </source>
</evidence>
<comment type="similarity">
    <text evidence="7">Belongs to the binding-protein-dependent transport system permease family.</text>
</comment>
<name>A0A096AIC4_9BURK</name>
<evidence type="ECO:0000256" key="3">
    <source>
        <dbReference type="ARBA" id="ARBA00022475"/>
    </source>
</evidence>
<keyword evidence="6 7" id="KW-0472">Membrane</keyword>
<feature type="transmembrane region" description="Helical" evidence="7">
    <location>
        <begin position="88"/>
        <end position="108"/>
    </location>
</feature>
<evidence type="ECO:0000256" key="6">
    <source>
        <dbReference type="ARBA" id="ARBA00023136"/>
    </source>
</evidence>
<dbReference type="PANTHER" id="PTHR30043:SF1">
    <property type="entry name" value="ABC TRANSPORT SYSTEM PERMEASE PROTEIN P69"/>
    <property type="match status" value="1"/>
</dbReference>
<dbReference type="RefSeq" id="WP_036559250.1">
    <property type="nucleotide sequence ID" value="NZ_JRNI01000024.1"/>
</dbReference>
<evidence type="ECO:0000256" key="2">
    <source>
        <dbReference type="ARBA" id="ARBA00022448"/>
    </source>
</evidence>
<feature type="domain" description="ABC transmembrane type-1" evidence="8">
    <location>
        <begin position="82"/>
        <end position="266"/>
    </location>
</feature>
<dbReference type="Gene3D" id="1.10.3720.10">
    <property type="entry name" value="MetI-like"/>
    <property type="match status" value="1"/>
</dbReference>
<dbReference type="InterPro" id="IPR035906">
    <property type="entry name" value="MetI-like_sf"/>
</dbReference>
<dbReference type="GO" id="GO:0005886">
    <property type="term" value="C:plasma membrane"/>
    <property type="evidence" value="ECO:0007669"/>
    <property type="project" value="UniProtKB-SubCell"/>
</dbReference>
<keyword evidence="5 7" id="KW-1133">Transmembrane helix</keyword>
<dbReference type="InterPro" id="IPR005769">
    <property type="entry name" value="PhnE/PtxC"/>
</dbReference>
<dbReference type="OrthoDB" id="8557224at2"/>
<dbReference type="Proteomes" id="UP000029629">
    <property type="component" value="Unassembled WGS sequence"/>
</dbReference>
<feature type="transmembrane region" description="Helical" evidence="7">
    <location>
        <begin position="21"/>
        <end position="41"/>
    </location>
</feature>
<dbReference type="eggNOG" id="COG3639">
    <property type="taxonomic scope" value="Bacteria"/>
</dbReference>
<dbReference type="Pfam" id="PF00528">
    <property type="entry name" value="BPD_transp_1"/>
    <property type="match status" value="1"/>
</dbReference>
<dbReference type="InterPro" id="IPR000515">
    <property type="entry name" value="MetI-like"/>
</dbReference>
<dbReference type="SUPFAM" id="SSF161098">
    <property type="entry name" value="MetI-like"/>
    <property type="match status" value="1"/>
</dbReference>
<keyword evidence="3" id="KW-1003">Cell membrane</keyword>
<organism evidence="9 10">
    <name type="scientific">Oligella urethralis DNF00040</name>
    <dbReference type="NCBI Taxonomy" id="1401065"/>
    <lineage>
        <taxon>Bacteria</taxon>
        <taxon>Pseudomonadati</taxon>
        <taxon>Pseudomonadota</taxon>
        <taxon>Betaproteobacteria</taxon>
        <taxon>Burkholderiales</taxon>
        <taxon>Alcaligenaceae</taxon>
        <taxon>Oligella</taxon>
    </lineage>
</organism>
<keyword evidence="4 7" id="KW-0812">Transmembrane</keyword>
<comment type="subcellular location">
    <subcellularLocation>
        <location evidence="1 7">Cell membrane</location>
        <topology evidence="1 7">Multi-pass membrane protein</topology>
    </subcellularLocation>
</comment>
<evidence type="ECO:0000313" key="10">
    <source>
        <dbReference type="Proteomes" id="UP000029629"/>
    </source>
</evidence>
<evidence type="ECO:0000256" key="7">
    <source>
        <dbReference type="RuleBase" id="RU363032"/>
    </source>
</evidence>
<sequence>MSSSLSVNAQTMRQWHKRTPVQNATVFMLWLVTIAFVLWTFQVMTKDTIWAFVMDAPRQMQDIGGRMFPPNWQSMKELWWPLWETLNIATLGTLLGAILAVPVAFLAARNTTPSAALLRPLALLIIVSSRSINSLIWALLLVSILGPGVLAGIIAIALRSIGFIGKLLYEAIEEIRQEPVEAIVATGAKPSQVITWGVFPQIAPTLAGICVFRWDINIRESTVLGLVGAGGMGLKLNAALNTLAWPKVTMILIVIFATVIVSEWVTMKLRQKLI</sequence>
<feature type="transmembrane region" description="Helical" evidence="7">
    <location>
        <begin position="248"/>
        <end position="266"/>
    </location>
</feature>
<keyword evidence="2 7" id="KW-0813">Transport</keyword>
<protein>
    <submittedName>
        <fullName evidence="9">Phosphonate ABC transporter permease</fullName>
    </submittedName>
</protein>
<gene>
    <name evidence="9" type="ORF">HMPREF2130_06470</name>
</gene>
<reference evidence="9 10" key="1">
    <citation type="submission" date="2014-07" db="EMBL/GenBank/DDBJ databases">
        <authorList>
            <person name="McCorrison J."/>
            <person name="Sanka R."/>
            <person name="Torralba M."/>
            <person name="Gillis M."/>
            <person name="Haft D.H."/>
            <person name="Methe B."/>
            <person name="Sutton G."/>
            <person name="Nelson K.E."/>
        </authorList>
    </citation>
    <scope>NUCLEOTIDE SEQUENCE [LARGE SCALE GENOMIC DNA]</scope>
    <source>
        <strain evidence="9 10">DNF00040</strain>
    </source>
</reference>
<proteinExistence type="inferred from homology"/>
<dbReference type="EMBL" id="JRNI01000024">
    <property type="protein sequence ID" value="KGF30462.1"/>
    <property type="molecule type" value="Genomic_DNA"/>
</dbReference>
<evidence type="ECO:0000256" key="1">
    <source>
        <dbReference type="ARBA" id="ARBA00004651"/>
    </source>
</evidence>
<comment type="caution">
    <text evidence="9">The sequence shown here is derived from an EMBL/GenBank/DDBJ whole genome shotgun (WGS) entry which is preliminary data.</text>
</comment>
<dbReference type="NCBIfam" id="TIGR01097">
    <property type="entry name" value="PhnE"/>
    <property type="match status" value="1"/>
</dbReference>
<accession>A0A096AIC4</accession>